<protein>
    <recommendedName>
        <fullName evidence="3">Lipoprotein</fullName>
    </recommendedName>
</protein>
<dbReference type="Proteomes" id="UP000248703">
    <property type="component" value="Unassembled WGS sequence"/>
</dbReference>
<evidence type="ECO:0000313" key="1">
    <source>
        <dbReference type="EMBL" id="RAJ17937.1"/>
    </source>
</evidence>
<dbReference type="AlphaFoldDB" id="A0A327RWG4"/>
<sequence>MKPTITNNLLLLLIIVSIFSCKPSQYAFQKEAPLQLTRAYFNNWTTGVKIGSVGVNIYFANLIPEHNITIDSVYFRRMKGKLYEGKGLYKSRLTKRLTNAEDNALTTTGFFPFDLGNRECAISYIEDGVTKYYKVDYVAEKEGVYYPDGPPND</sequence>
<organism evidence="1 2">
    <name type="scientific">Olleya aquimaris</name>
    <dbReference type="NCBI Taxonomy" id="639310"/>
    <lineage>
        <taxon>Bacteria</taxon>
        <taxon>Pseudomonadati</taxon>
        <taxon>Bacteroidota</taxon>
        <taxon>Flavobacteriia</taxon>
        <taxon>Flavobacteriales</taxon>
        <taxon>Flavobacteriaceae</taxon>
    </lineage>
</organism>
<dbReference type="EMBL" id="QLLO01000001">
    <property type="protein sequence ID" value="RAJ17937.1"/>
    <property type="molecule type" value="Genomic_DNA"/>
</dbReference>
<dbReference type="OrthoDB" id="1364277at2"/>
<keyword evidence="2" id="KW-1185">Reference proteome</keyword>
<evidence type="ECO:0000313" key="2">
    <source>
        <dbReference type="Proteomes" id="UP000248703"/>
    </source>
</evidence>
<dbReference type="PROSITE" id="PS51257">
    <property type="entry name" value="PROKAR_LIPOPROTEIN"/>
    <property type="match status" value="1"/>
</dbReference>
<name>A0A327RWG4_9FLAO</name>
<reference evidence="1 2" key="1">
    <citation type="submission" date="2018-06" db="EMBL/GenBank/DDBJ databases">
        <title>Genomic Encyclopedia of Archaeal and Bacterial Type Strains, Phase II (KMG-II): from individual species to whole genera.</title>
        <authorList>
            <person name="Goeker M."/>
        </authorList>
    </citation>
    <scope>NUCLEOTIDE SEQUENCE [LARGE SCALE GENOMIC DNA]</scope>
    <source>
        <strain evidence="1 2">DSM 24464</strain>
    </source>
</reference>
<accession>A0A327RWG4</accession>
<gene>
    <name evidence="1" type="ORF">LY08_00207</name>
</gene>
<dbReference type="RefSeq" id="WP_111658574.1">
    <property type="nucleotide sequence ID" value="NZ_QLLO01000001.1"/>
</dbReference>
<evidence type="ECO:0008006" key="3">
    <source>
        <dbReference type="Google" id="ProtNLM"/>
    </source>
</evidence>
<comment type="caution">
    <text evidence="1">The sequence shown here is derived from an EMBL/GenBank/DDBJ whole genome shotgun (WGS) entry which is preliminary data.</text>
</comment>
<proteinExistence type="predicted"/>